<proteinExistence type="predicted"/>
<keyword evidence="6" id="KW-1185">Reference proteome</keyword>
<evidence type="ECO:0000256" key="3">
    <source>
        <dbReference type="PROSITE-ProRule" id="PRU00339"/>
    </source>
</evidence>
<gene>
    <name evidence="5" type="ORF">H3309_00950</name>
</gene>
<organism evidence="5 6">
    <name type="scientific">Sandaracinobacteroides saxicola</name>
    <dbReference type="NCBI Taxonomy" id="2759707"/>
    <lineage>
        <taxon>Bacteria</taxon>
        <taxon>Pseudomonadati</taxon>
        <taxon>Pseudomonadota</taxon>
        <taxon>Alphaproteobacteria</taxon>
        <taxon>Sphingomonadales</taxon>
        <taxon>Sphingosinicellaceae</taxon>
        <taxon>Sandaracinobacteroides</taxon>
    </lineage>
</organism>
<dbReference type="Pfam" id="PF13432">
    <property type="entry name" value="TPR_16"/>
    <property type="match status" value="1"/>
</dbReference>
<dbReference type="KEGG" id="sand:H3309_00950"/>
<dbReference type="PROSITE" id="PS50005">
    <property type="entry name" value="TPR"/>
    <property type="match status" value="2"/>
</dbReference>
<evidence type="ECO:0000256" key="1">
    <source>
        <dbReference type="ARBA" id="ARBA00022737"/>
    </source>
</evidence>
<accession>A0A7G5IIC5</accession>
<feature type="chain" id="PRO_5029000062" evidence="4">
    <location>
        <begin position="17"/>
        <end position="555"/>
    </location>
</feature>
<reference evidence="5 6" key="1">
    <citation type="submission" date="2020-07" db="EMBL/GenBank/DDBJ databases">
        <title>Complete genome sequence for Sandaracinobacter sp. M6.</title>
        <authorList>
            <person name="Tang Y."/>
            <person name="Liu Q."/>
            <person name="Guo Z."/>
            <person name="Lei P."/>
            <person name="Huang B."/>
        </authorList>
    </citation>
    <scope>NUCLEOTIDE SEQUENCE [LARGE SCALE GENOMIC DNA]</scope>
    <source>
        <strain evidence="5 6">M6</strain>
    </source>
</reference>
<dbReference type="EMBL" id="CP059851">
    <property type="protein sequence ID" value="QMW23117.1"/>
    <property type="molecule type" value="Genomic_DNA"/>
</dbReference>
<dbReference type="SUPFAM" id="SSF48452">
    <property type="entry name" value="TPR-like"/>
    <property type="match status" value="2"/>
</dbReference>
<evidence type="ECO:0000256" key="4">
    <source>
        <dbReference type="SAM" id="SignalP"/>
    </source>
</evidence>
<feature type="signal peptide" evidence="4">
    <location>
        <begin position="1"/>
        <end position="16"/>
    </location>
</feature>
<protein>
    <submittedName>
        <fullName evidence="5">Tetratricopeptide repeat protein</fullName>
    </submittedName>
</protein>
<dbReference type="Pfam" id="PF13429">
    <property type="entry name" value="TPR_15"/>
    <property type="match status" value="1"/>
</dbReference>
<evidence type="ECO:0000313" key="5">
    <source>
        <dbReference type="EMBL" id="QMW23117.1"/>
    </source>
</evidence>
<dbReference type="Proteomes" id="UP000515292">
    <property type="component" value="Chromosome"/>
</dbReference>
<name>A0A7G5IIC5_9SPHN</name>
<feature type="repeat" description="TPR" evidence="3">
    <location>
        <begin position="465"/>
        <end position="498"/>
    </location>
</feature>
<dbReference type="AlphaFoldDB" id="A0A7G5IIC5"/>
<dbReference type="Gene3D" id="1.25.40.10">
    <property type="entry name" value="Tetratricopeptide repeat domain"/>
    <property type="match status" value="3"/>
</dbReference>
<dbReference type="InterPro" id="IPR019734">
    <property type="entry name" value="TPR_rpt"/>
</dbReference>
<keyword evidence="4" id="KW-0732">Signal</keyword>
<dbReference type="InterPro" id="IPR011990">
    <property type="entry name" value="TPR-like_helical_dom_sf"/>
</dbReference>
<dbReference type="RefSeq" id="WP_182296653.1">
    <property type="nucleotide sequence ID" value="NZ_CP059851.1"/>
</dbReference>
<sequence>MRALLFALLLAGPAMAAPGDAGLSAYVQGRLAFADQRLDVAAKHFETALRSDPQDPDLTRRAFELALAGGDARLAYRMAASLDASGKGTALSALTNAVAALNRRDWARFAAATAKFEDGGSIAIIKPILEAWGLLGAGRPEAALARLEVPTERGIARSYMEENRAHMLAAAGRWDEAAEAFGAIVATEGANVPRLRVAAAACLVKVGRRDAAITMLGGGPRDDAQLAAARAKLLAGRDIGDRESGGLLLRPADGVANLFLRVSADLSRERANPVSLYFARLGSFAAPDFPEALLMVADQLARQGQGEQALVALRGVGGERFVRPVAGRTSAILADAKRMDAARDVLAGLTQRADVVPEDWMRLADLERRAGNYRAAAAAVSKAIALLPTPARPEDAFFFFLRGSALEQAGDWAAAEPDLRKAVELSPDNATLLNYLGYSLLDRGLKMAEAATLIERALKAEPDNGAIIDSAGWLAYRQGRYDEAVSLLQKAVAAEPADPTIADHLGDALWMAGRRIEARFAWAQAASLEPSATLAPKLAKKLDYGLEVAARLASR</sequence>
<keyword evidence="2 3" id="KW-0802">TPR repeat</keyword>
<feature type="repeat" description="TPR" evidence="3">
    <location>
        <begin position="396"/>
        <end position="429"/>
    </location>
</feature>
<keyword evidence="1" id="KW-0677">Repeat</keyword>
<dbReference type="PANTHER" id="PTHR44943">
    <property type="entry name" value="CELLULOSE SYNTHASE OPERON PROTEIN C"/>
    <property type="match status" value="1"/>
</dbReference>
<evidence type="ECO:0000313" key="6">
    <source>
        <dbReference type="Proteomes" id="UP000515292"/>
    </source>
</evidence>
<dbReference type="PANTHER" id="PTHR44943:SF5">
    <property type="entry name" value="BLL7697 PROTEIN"/>
    <property type="match status" value="1"/>
</dbReference>
<dbReference type="SMART" id="SM00028">
    <property type="entry name" value="TPR"/>
    <property type="match status" value="6"/>
</dbReference>
<dbReference type="InterPro" id="IPR051685">
    <property type="entry name" value="Ycf3/AcsC/BcsC/TPR_MFPF"/>
</dbReference>
<evidence type="ECO:0000256" key="2">
    <source>
        <dbReference type="ARBA" id="ARBA00022803"/>
    </source>
</evidence>